<dbReference type="InterPro" id="IPR003822">
    <property type="entry name" value="PAH"/>
</dbReference>
<feature type="compositionally biased region" description="Pro residues" evidence="6">
    <location>
        <begin position="114"/>
        <end position="129"/>
    </location>
</feature>
<dbReference type="Gene3D" id="1.20.1160.11">
    <property type="entry name" value="Paired amphipathic helix"/>
    <property type="match status" value="3"/>
</dbReference>
<dbReference type="GO" id="GO:0000118">
    <property type="term" value="C:histone deacetylase complex"/>
    <property type="evidence" value="ECO:0007669"/>
    <property type="project" value="TreeGrafter"/>
</dbReference>
<keyword evidence="4 5" id="KW-0539">Nucleus</keyword>
<evidence type="ECO:0000256" key="6">
    <source>
        <dbReference type="SAM" id="MobiDB-lite"/>
    </source>
</evidence>
<evidence type="ECO:0000256" key="5">
    <source>
        <dbReference type="PROSITE-ProRule" id="PRU00810"/>
    </source>
</evidence>
<reference evidence="9" key="1">
    <citation type="journal article" date="2023" name="Commun. Biol.">
        <title>Genome analysis of Parmales, the sister group of diatoms, reveals the evolutionary specialization of diatoms from phago-mixotrophs to photoautotrophs.</title>
        <authorList>
            <person name="Ban H."/>
            <person name="Sato S."/>
            <person name="Yoshikawa S."/>
            <person name="Yamada K."/>
            <person name="Nakamura Y."/>
            <person name="Ichinomiya M."/>
            <person name="Sato N."/>
            <person name="Blanc-Mathieu R."/>
            <person name="Endo H."/>
            <person name="Kuwata A."/>
            <person name="Ogata H."/>
        </authorList>
    </citation>
    <scope>NUCLEOTIDE SEQUENCE [LARGE SCALE GENOMIC DNA]</scope>
    <source>
        <strain evidence="9">NIES 3699</strain>
    </source>
</reference>
<feature type="region of interest" description="Disordered" evidence="6">
    <location>
        <begin position="886"/>
        <end position="986"/>
    </location>
</feature>
<comment type="subcellular location">
    <subcellularLocation>
        <location evidence="1 5">Nucleus</location>
    </subcellularLocation>
</comment>
<feature type="compositionally biased region" description="Polar residues" evidence="6">
    <location>
        <begin position="953"/>
        <end position="970"/>
    </location>
</feature>
<evidence type="ECO:0000256" key="1">
    <source>
        <dbReference type="ARBA" id="ARBA00004123"/>
    </source>
</evidence>
<evidence type="ECO:0000313" key="9">
    <source>
        <dbReference type="Proteomes" id="UP001165160"/>
    </source>
</evidence>
<feature type="region of interest" description="Disordered" evidence="6">
    <location>
        <begin position="111"/>
        <end position="145"/>
    </location>
</feature>
<dbReference type="Pfam" id="PF08295">
    <property type="entry name" value="Sin3_corepress"/>
    <property type="match status" value="1"/>
</dbReference>
<keyword evidence="3" id="KW-0677">Repeat</keyword>
<feature type="domain" description="Histone deacetylase interacting" evidence="7">
    <location>
        <begin position="477"/>
        <end position="580"/>
    </location>
</feature>
<dbReference type="FunFam" id="1.20.1160.11:FF:000001">
    <property type="entry name" value="Paired amphipathic helix protein Sin3"/>
    <property type="match status" value="1"/>
</dbReference>
<evidence type="ECO:0000256" key="4">
    <source>
        <dbReference type="ARBA" id="ARBA00023242"/>
    </source>
</evidence>
<feature type="compositionally biased region" description="Basic residues" evidence="6">
    <location>
        <begin position="896"/>
        <end position="906"/>
    </location>
</feature>
<dbReference type="AlphaFoldDB" id="A0A9W7ESH7"/>
<sequence length="1150" mass="128566">MRELRVEDALQYLDQVKMEFGDRPHIYNEFLDIMKNFKSQQIDTPGVIRSVSNLFMGNKKLVLGFNTFLPEGYKIELPLDGNGPPVAVYQAPGQTGVTRILGPGSIGEEIKPSSLPPSLPAPVPAPAPAPAAALPAPSQQSGGQPVEFDHAINYVTTIKKRFANEPETYKAFLEILHTYQKEQRGIKEVLDEVSNLFADHPDLLKEFTYFLPDQVQEQAKKQLQELVAKKQKIRSQGGGTHTARVHPPPPQEYQQHTLGYNPGARSSGGFNPVLAFGATKPRSEDREREIIRSAVYGLISFNPAKPPKKVEMSAAQAAQTYGRPRAIPVPPEQPTVSEASYFDLVRVHLSQRDLQSTSKPSNPRHTPYSEFLKLLHLHAAALLTKEDLISMVKVLFWYGHGTRPAKDDFTEPKMKKIVDELMEGFVNVLAGRGPFAKQERLQEEKGKYGTASVKRTFEIALRSHAPGEAPAMTQEEAKKRETPSYRSYPPDYPKLTLKNFSDRTSNDDAILNNSYVSVPTCSMESKDFKERGNCHEALLFQLEDQRFEVDMAIDANAATLRILAPVEEEISILRKQEEADGQPIGRMTYKLKRRTFTTSHVAAIARVYGDDGDEILQHLKRNPAAVLPVVIKRLKQKDIEWRQVRTALNKKWKALHERVQAGALDFETVAVKRSLTSQHEDKALLTPWATGAVVKDSFKMDSDSLKLAYQLISSCARSDMFDTDLDTSRVWTEFMMPFFGLDAVTLLRETHAEYLPPVYPVGSKINTAFGVGVVEHYSNDKQFYKVSFPFGRAHLNPNSIFYPLFGTNPEEDIKIYGRSNHRLKPLALPKLVAKRRKVMEKTVEGDIKPTTVQKAMVTKHMFIFMRLFGQICYMLKGIMDEENAKNAPAKPAAGKKGPKKKGKKGFQKGNKARSIALQGRRGKKGAIAEEPSPEPEADPDAAPVKEEDEAPASTQDVEMSDAPSASSTPNDDSEPDQDMRKVSSHISNPSKYLGLVGLLKSRVRNNVDQTVYEACVRLMFSPSTIGNIAYLPDLIIRATDAMLHIIGADDEKEGCGNGFLRDIYISSRNYVIDDDNLLECVKEYSRGLPRHSNFMETVFEISYNWNTKDFVSHFRGDVGLLIEEEGGNNVKDDMEVEGEIEGGGKRIKAA</sequence>
<dbReference type="InterPro" id="IPR013194">
    <property type="entry name" value="HDAC_interact_dom"/>
</dbReference>
<feature type="region of interest" description="Disordered" evidence="6">
    <location>
        <begin position="233"/>
        <end position="266"/>
    </location>
</feature>
<evidence type="ECO:0000256" key="3">
    <source>
        <dbReference type="ARBA" id="ARBA00022737"/>
    </source>
</evidence>
<dbReference type="GO" id="GO:0000785">
    <property type="term" value="C:chromatin"/>
    <property type="evidence" value="ECO:0007669"/>
    <property type="project" value="TreeGrafter"/>
</dbReference>
<feature type="region of interest" description="Disordered" evidence="6">
    <location>
        <begin position="466"/>
        <end position="488"/>
    </location>
</feature>
<dbReference type="Proteomes" id="UP001165160">
    <property type="component" value="Unassembled WGS sequence"/>
</dbReference>
<dbReference type="GO" id="GO:0000122">
    <property type="term" value="P:negative regulation of transcription by RNA polymerase II"/>
    <property type="evidence" value="ECO:0007669"/>
    <property type="project" value="TreeGrafter"/>
</dbReference>
<name>A0A9W7ESH7_9STRA</name>
<comment type="caution">
    <text evidence="8">The sequence shown here is derived from an EMBL/GenBank/DDBJ whole genome shotgun (WGS) entry which is preliminary data.</text>
</comment>
<protein>
    <recommendedName>
        <fullName evidence="7">Histone deacetylase interacting domain-containing protein</fullName>
    </recommendedName>
</protein>
<evidence type="ECO:0000256" key="2">
    <source>
        <dbReference type="ARBA" id="ARBA00022491"/>
    </source>
</evidence>
<accession>A0A9W7ESH7</accession>
<dbReference type="Pfam" id="PF02671">
    <property type="entry name" value="PAH"/>
    <property type="match status" value="2"/>
</dbReference>
<evidence type="ECO:0000259" key="7">
    <source>
        <dbReference type="SMART" id="SM00761"/>
    </source>
</evidence>
<keyword evidence="2" id="KW-0678">Repressor</keyword>
<dbReference type="FunFam" id="1.20.1160.11:FF:000003">
    <property type="entry name" value="Paired amphipathic helix SIN3-like protein"/>
    <property type="match status" value="1"/>
</dbReference>
<organism evidence="8 9">
    <name type="scientific">Triparma verrucosa</name>
    <dbReference type="NCBI Taxonomy" id="1606542"/>
    <lineage>
        <taxon>Eukaryota</taxon>
        <taxon>Sar</taxon>
        <taxon>Stramenopiles</taxon>
        <taxon>Ochrophyta</taxon>
        <taxon>Bolidophyceae</taxon>
        <taxon>Parmales</taxon>
        <taxon>Triparmaceae</taxon>
        <taxon>Triparma</taxon>
    </lineage>
</organism>
<feature type="compositionally biased region" description="Low complexity" evidence="6">
    <location>
        <begin position="886"/>
        <end position="895"/>
    </location>
</feature>
<dbReference type="InterPro" id="IPR039774">
    <property type="entry name" value="Sin3-like"/>
</dbReference>
<evidence type="ECO:0000313" key="8">
    <source>
        <dbReference type="EMBL" id="GMH89117.1"/>
    </source>
</evidence>
<gene>
    <name evidence="8" type="ORF">TrVE_jg11713</name>
</gene>
<dbReference type="GO" id="GO:0003714">
    <property type="term" value="F:transcription corepressor activity"/>
    <property type="evidence" value="ECO:0007669"/>
    <property type="project" value="InterPro"/>
</dbReference>
<dbReference type="PANTHER" id="PTHR12346:SF0">
    <property type="entry name" value="SIN3A, ISOFORM G"/>
    <property type="match status" value="1"/>
</dbReference>
<dbReference type="SMART" id="SM00761">
    <property type="entry name" value="HDAC_interact"/>
    <property type="match status" value="1"/>
</dbReference>
<proteinExistence type="predicted"/>
<dbReference type="PROSITE" id="PS51477">
    <property type="entry name" value="PAH"/>
    <property type="match status" value="2"/>
</dbReference>
<dbReference type="SUPFAM" id="SSF47762">
    <property type="entry name" value="PAH2 domain"/>
    <property type="match status" value="2"/>
</dbReference>
<dbReference type="PANTHER" id="PTHR12346">
    <property type="entry name" value="SIN3B-RELATED"/>
    <property type="match status" value="1"/>
</dbReference>
<dbReference type="InterPro" id="IPR036600">
    <property type="entry name" value="PAH_sf"/>
</dbReference>
<dbReference type="EMBL" id="BRXX01000090">
    <property type="protein sequence ID" value="GMH89117.1"/>
    <property type="molecule type" value="Genomic_DNA"/>
</dbReference>
<keyword evidence="9" id="KW-1185">Reference proteome</keyword>